<keyword evidence="5" id="KW-1185">Reference proteome</keyword>
<comment type="catalytic activity">
    <reaction evidence="3">
        <text>an N-acyl-L-alpha-aminoacyl-tRNA + H2O = an N-acyl-L-amino acid + a tRNA + H(+)</text>
        <dbReference type="Rhea" id="RHEA:54448"/>
        <dbReference type="Rhea" id="RHEA-COMP:10123"/>
        <dbReference type="Rhea" id="RHEA-COMP:13883"/>
        <dbReference type="ChEBI" id="CHEBI:15377"/>
        <dbReference type="ChEBI" id="CHEBI:15378"/>
        <dbReference type="ChEBI" id="CHEBI:59874"/>
        <dbReference type="ChEBI" id="CHEBI:78442"/>
        <dbReference type="ChEBI" id="CHEBI:138191"/>
        <dbReference type="EC" id="3.1.1.29"/>
    </reaction>
</comment>
<evidence type="ECO:0000256" key="1">
    <source>
        <dbReference type="ARBA" id="ARBA00013260"/>
    </source>
</evidence>
<reference evidence="4 5" key="1">
    <citation type="submission" date="2013-04" db="EMBL/GenBank/DDBJ databases">
        <title>Complete genome sequence of Corynebacterium humireducens DSM 45392(T), isolated from a wastewater-fed microbial fuel cell.</title>
        <authorList>
            <person name="Ruckert C."/>
            <person name="Albersmeier A."/>
            <person name="Kalinowski J."/>
        </authorList>
    </citation>
    <scope>NUCLEOTIDE SEQUENCE [LARGE SCALE GENOMIC DNA]</scope>
    <source>
        <strain evidence="5">MFC-5</strain>
    </source>
</reference>
<evidence type="ECO:0000313" key="4">
    <source>
        <dbReference type="EMBL" id="AJE33965.1"/>
    </source>
</evidence>
<dbReference type="RefSeq" id="WP_040086630.1">
    <property type="nucleotide sequence ID" value="NZ_BCSU01000005.1"/>
</dbReference>
<dbReference type="STRING" id="1223515.B842_10580"/>
<dbReference type="GO" id="GO:0004045">
    <property type="term" value="F:peptidyl-tRNA hydrolase activity"/>
    <property type="evidence" value="ECO:0007669"/>
    <property type="project" value="UniProtKB-EC"/>
</dbReference>
<dbReference type="AlphaFoldDB" id="A0A0B5D4P0"/>
<dbReference type="Proteomes" id="UP000031524">
    <property type="component" value="Chromosome"/>
</dbReference>
<protein>
    <recommendedName>
        <fullName evidence="1">peptidyl-tRNA hydrolase</fullName>
        <ecNumber evidence="1">3.1.1.29</ecNumber>
    </recommendedName>
</protein>
<gene>
    <name evidence="4" type="ORF">B842_10580</name>
</gene>
<dbReference type="InterPro" id="IPR023476">
    <property type="entry name" value="Pep_tRNA_hydro_II_dom_sf"/>
</dbReference>
<keyword evidence="2" id="KW-0378">Hydrolase</keyword>
<dbReference type="EMBL" id="CP005286">
    <property type="protein sequence ID" value="AJE33965.1"/>
    <property type="molecule type" value="Genomic_DNA"/>
</dbReference>
<dbReference type="Gene3D" id="3.40.1490.10">
    <property type="entry name" value="Bit1"/>
    <property type="match status" value="1"/>
</dbReference>
<dbReference type="HOGENOM" id="CLU_090594_0_0_11"/>
<dbReference type="KEGG" id="chm:B842_10580"/>
<dbReference type="EC" id="3.1.1.29" evidence="1"/>
<evidence type="ECO:0000313" key="5">
    <source>
        <dbReference type="Proteomes" id="UP000031524"/>
    </source>
</evidence>
<dbReference type="SUPFAM" id="SSF102462">
    <property type="entry name" value="Peptidyl-tRNA hydrolase II"/>
    <property type="match status" value="1"/>
</dbReference>
<sequence>MEETDPLALAHALLSARVSDNRHDRSENPEQQETVQAMQIALHVPKTQPPRRTDLLEAAARAVVAVCLSDRVAGDPSWRAGLEGWYDHLIRKVTRRARNKAWREVQEVPGVTVDVRGAQARAFVPSAVSAVPPPVRKLQIQGTELPPEEPGPVEPGTPLILVDRDLQMTTGKAAAQVGHASMLLAAAQDLGWVRAWAARGFPLNVREVPHAEFAAYLGTPGVVTVRDAGYTEVAPDALTVLALPGDEAHLRGARP</sequence>
<name>A0A0B5D4P0_9CORY</name>
<dbReference type="InterPro" id="IPR002833">
    <property type="entry name" value="PTH2"/>
</dbReference>
<evidence type="ECO:0000256" key="3">
    <source>
        <dbReference type="ARBA" id="ARBA00048707"/>
    </source>
</evidence>
<organism evidence="4 5">
    <name type="scientific">Corynebacterium humireducens NBRC 106098 = DSM 45392</name>
    <dbReference type="NCBI Taxonomy" id="1223515"/>
    <lineage>
        <taxon>Bacteria</taxon>
        <taxon>Bacillati</taxon>
        <taxon>Actinomycetota</taxon>
        <taxon>Actinomycetes</taxon>
        <taxon>Mycobacteriales</taxon>
        <taxon>Corynebacteriaceae</taxon>
        <taxon>Corynebacterium</taxon>
    </lineage>
</organism>
<evidence type="ECO:0000256" key="2">
    <source>
        <dbReference type="ARBA" id="ARBA00022801"/>
    </source>
</evidence>
<dbReference type="Pfam" id="PF01981">
    <property type="entry name" value="PTH2"/>
    <property type="match status" value="1"/>
</dbReference>
<proteinExistence type="predicted"/>
<accession>A0A0B5D4P0</accession>